<accession>A0A813LG78</accession>
<dbReference type="InterPro" id="IPR007803">
    <property type="entry name" value="Asp/Arg/Pro-Hydrxlase"/>
</dbReference>
<feature type="domain" description="Aspartyl/asparaginy/proline hydroxylase" evidence="4">
    <location>
        <begin position="100"/>
        <end position="250"/>
    </location>
</feature>
<organism evidence="5 6">
    <name type="scientific">Polarella glacialis</name>
    <name type="common">Dinoflagellate</name>
    <dbReference type="NCBI Taxonomy" id="89957"/>
    <lineage>
        <taxon>Eukaryota</taxon>
        <taxon>Sar</taxon>
        <taxon>Alveolata</taxon>
        <taxon>Dinophyceae</taxon>
        <taxon>Suessiales</taxon>
        <taxon>Suessiaceae</taxon>
        <taxon>Polarella</taxon>
    </lineage>
</organism>
<evidence type="ECO:0000313" key="5">
    <source>
        <dbReference type="EMBL" id="CAE8723382.1"/>
    </source>
</evidence>
<evidence type="ECO:0000259" key="4">
    <source>
        <dbReference type="Pfam" id="PF05118"/>
    </source>
</evidence>
<evidence type="ECO:0000256" key="3">
    <source>
        <dbReference type="ARBA" id="ARBA00023002"/>
    </source>
</evidence>
<dbReference type="AlphaFoldDB" id="A0A813LG78"/>
<comment type="similarity">
    <text evidence="1">Belongs to the aspartyl/asparaginyl beta-hydroxylase family.</text>
</comment>
<dbReference type="PANTHER" id="PTHR46332:SF5">
    <property type="entry name" value="ASPARTATE BETA-HYDROXYLASE DOMAIN CONTAINING 2"/>
    <property type="match status" value="1"/>
</dbReference>
<protein>
    <recommendedName>
        <fullName evidence="4">Aspartyl/asparaginy/proline hydroxylase domain-containing protein</fullName>
    </recommendedName>
</protein>
<dbReference type="GO" id="GO:0051213">
    <property type="term" value="F:dioxygenase activity"/>
    <property type="evidence" value="ECO:0007669"/>
    <property type="project" value="UniProtKB-KW"/>
</dbReference>
<comment type="caution">
    <text evidence="5">The sequence shown here is derived from an EMBL/GenBank/DDBJ whole genome shotgun (WGS) entry which is preliminary data.</text>
</comment>
<dbReference type="Pfam" id="PF05118">
    <property type="entry name" value="Asp_Arg_Hydrox"/>
    <property type="match status" value="1"/>
</dbReference>
<evidence type="ECO:0000256" key="1">
    <source>
        <dbReference type="ARBA" id="ARBA00007730"/>
    </source>
</evidence>
<gene>
    <name evidence="5" type="ORF">PGLA2088_LOCUS43099</name>
</gene>
<evidence type="ECO:0000313" key="6">
    <source>
        <dbReference type="Proteomes" id="UP000626109"/>
    </source>
</evidence>
<dbReference type="InterPro" id="IPR051821">
    <property type="entry name" value="Asp/Asn_beta-hydroxylase"/>
</dbReference>
<dbReference type="PANTHER" id="PTHR46332">
    <property type="entry name" value="ASPARTATE BETA-HYDROXYLASE DOMAIN-CONTAINING PROTEIN 2"/>
    <property type="match status" value="1"/>
</dbReference>
<sequence>MAARGAAKPLQHLWRCDVAMARLLRARRHEPGARRILAEGWVGRWPLSFLAAPQGLGRSVARLLQKPSYPKLCKPKLFFPFLTGKPVWPSNDAVSQALTSRWEEIREEFRAVMAESASADVNTKGLTARGSWQKVPLWSHGQPHTENLAKCPVTAEILAGLPLCKSLGMVYFSQLAPGTAVKPHFGPTNARLRYHLGLDVPEGNVMLAVADGYYRWAEGKTLVFNDAFIHAVHHEESTPRGVLVVDIYHPDLLEDERRLLEDLEKVHNSFFPAEYTRVLPH</sequence>
<dbReference type="SUPFAM" id="SSF51197">
    <property type="entry name" value="Clavaminate synthase-like"/>
    <property type="match status" value="1"/>
</dbReference>
<dbReference type="Gene3D" id="2.60.120.330">
    <property type="entry name" value="B-lactam Antibiotic, Isopenicillin N Synthase, Chain"/>
    <property type="match status" value="1"/>
</dbReference>
<dbReference type="Proteomes" id="UP000626109">
    <property type="component" value="Unassembled WGS sequence"/>
</dbReference>
<name>A0A813LG78_POLGL</name>
<reference evidence="5" key="1">
    <citation type="submission" date="2021-02" db="EMBL/GenBank/DDBJ databases">
        <authorList>
            <person name="Dougan E. K."/>
            <person name="Rhodes N."/>
            <person name="Thang M."/>
            <person name="Chan C."/>
        </authorList>
    </citation>
    <scope>NUCLEOTIDE SEQUENCE</scope>
</reference>
<keyword evidence="2" id="KW-0223">Dioxygenase</keyword>
<dbReference type="GO" id="GO:0016020">
    <property type="term" value="C:membrane"/>
    <property type="evidence" value="ECO:0007669"/>
    <property type="project" value="TreeGrafter"/>
</dbReference>
<keyword evidence="3" id="KW-0560">Oxidoreductase</keyword>
<dbReference type="InterPro" id="IPR027443">
    <property type="entry name" value="IPNS-like_sf"/>
</dbReference>
<proteinExistence type="inferred from homology"/>
<dbReference type="EMBL" id="CAJNNW010034642">
    <property type="protein sequence ID" value="CAE8723382.1"/>
    <property type="molecule type" value="Genomic_DNA"/>
</dbReference>
<evidence type="ECO:0000256" key="2">
    <source>
        <dbReference type="ARBA" id="ARBA00022964"/>
    </source>
</evidence>